<feature type="compositionally biased region" description="Polar residues" evidence="1">
    <location>
        <begin position="341"/>
        <end position="361"/>
    </location>
</feature>
<feature type="region of interest" description="Disordered" evidence="1">
    <location>
        <begin position="1"/>
        <end position="41"/>
    </location>
</feature>
<feature type="compositionally biased region" description="Low complexity" evidence="1">
    <location>
        <begin position="489"/>
        <end position="509"/>
    </location>
</feature>
<feature type="compositionally biased region" description="Basic and acidic residues" evidence="1">
    <location>
        <begin position="476"/>
        <end position="485"/>
    </location>
</feature>
<dbReference type="EMBL" id="KZ992563">
    <property type="protein sequence ID" value="RKP08859.1"/>
    <property type="molecule type" value="Genomic_DNA"/>
</dbReference>
<evidence type="ECO:0000313" key="2">
    <source>
        <dbReference type="EMBL" id="RKP08859.1"/>
    </source>
</evidence>
<feature type="region of interest" description="Disordered" evidence="1">
    <location>
        <begin position="260"/>
        <end position="289"/>
    </location>
</feature>
<accession>A0A4V1IWV3</accession>
<feature type="region of interest" description="Disordered" evidence="1">
    <location>
        <begin position="454"/>
        <end position="509"/>
    </location>
</feature>
<proteinExistence type="predicted"/>
<protein>
    <submittedName>
        <fullName evidence="2">Uncharacterized protein</fullName>
    </submittedName>
</protein>
<evidence type="ECO:0000313" key="3">
    <source>
        <dbReference type="Proteomes" id="UP000271241"/>
    </source>
</evidence>
<organism evidence="2 3">
    <name type="scientific">Thamnocephalis sphaerospora</name>
    <dbReference type="NCBI Taxonomy" id="78915"/>
    <lineage>
        <taxon>Eukaryota</taxon>
        <taxon>Fungi</taxon>
        <taxon>Fungi incertae sedis</taxon>
        <taxon>Zoopagomycota</taxon>
        <taxon>Zoopagomycotina</taxon>
        <taxon>Zoopagomycetes</taxon>
        <taxon>Zoopagales</taxon>
        <taxon>Sigmoideomycetaceae</taxon>
        <taxon>Thamnocephalis</taxon>
    </lineage>
</organism>
<feature type="compositionally biased region" description="Polar residues" evidence="1">
    <location>
        <begin position="57"/>
        <end position="67"/>
    </location>
</feature>
<dbReference type="OrthoDB" id="10561292at2759"/>
<name>A0A4V1IWV3_9FUNG</name>
<sequence>MSPLRRLRSLFGSAKKERATKTPYDRQGSGSAKGKEAAESINADDGITADFWRLAQAQQTRSGTSTPRVHADSDTEMGRAGAAGRVSPKRVYDLDQDTHLDSAPLNVDAFDTPNSSRVTSADIADARLDGGVTNGDLFSALERAAQADHLLDEDDAALAMHSVLPFRASRASPAPHSTASLRSSLFNAPSDAPPNAILASFFAEKGGQALNAVEVEGCLRLMEKSVGGSTPNLFAYSTNRLSTPERARSPMRRFTPARKMADKTPLSRTVSFPEHPIGSSVEGTTTPKRRRHNYFGAGYRMDSNPYCGSPRFEATFGRNSLSSIAAFSAPKRPQDGDDAAETSSNTDKPETDMSSAPSSVTAEELADAAPPTASLTAQAMMSIIEDMKPPEQPVPLAVTPYDVVSLPPKMSPAVRQHRERTAAQAQQVAKPPSPVKSMDARAFLAETAPEDVQKRLGLKTNKSVTPAAADSTASSEKTETADEASKPTATPSAFSFAKPSSPPSTATANAASSTAFGASLSKSASSTAALEKSAENAMKPALGAFATASSTGSLSAHTMVSQPSGAFSFGTHKPEAKSSARVAACPASARATAAQIPDDDLPSFTFAPADASATACAGPAVERARAVQTARLPVYHFGGTETIDTTPAASVDLQQAAERVRQLPEAKLVEFTFTMPTIPGQTRDAAQKAQQLPEARLPKYLFGSA</sequence>
<evidence type="ECO:0000256" key="1">
    <source>
        <dbReference type="SAM" id="MobiDB-lite"/>
    </source>
</evidence>
<gene>
    <name evidence="2" type="ORF">THASP1DRAFT_29344</name>
</gene>
<feature type="region of interest" description="Disordered" evidence="1">
    <location>
        <begin position="327"/>
        <end position="371"/>
    </location>
</feature>
<reference evidence="3" key="1">
    <citation type="journal article" date="2018" name="Nat. Microbiol.">
        <title>Leveraging single-cell genomics to expand the fungal tree of life.</title>
        <authorList>
            <person name="Ahrendt S.R."/>
            <person name="Quandt C.A."/>
            <person name="Ciobanu D."/>
            <person name="Clum A."/>
            <person name="Salamov A."/>
            <person name="Andreopoulos B."/>
            <person name="Cheng J.F."/>
            <person name="Woyke T."/>
            <person name="Pelin A."/>
            <person name="Henrissat B."/>
            <person name="Reynolds N.K."/>
            <person name="Benny G.L."/>
            <person name="Smith M.E."/>
            <person name="James T.Y."/>
            <person name="Grigoriev I.V."/>
        </authorList>
    </citation>
    <scope>NUCLEOTIDE SEQUENCE [LARGE SCALE GENOMIC DNA]</scope>
    <source>
        <strain evidence="3">RSA 1356</strain>
    </source>
</reference>
<dbReference type="AlphaFoldDB" id="A0A4V1IWV3"/>
<keyword evidence="3" id="KW-1185">Reference proteome</keyword>
<feature type="region of interest" description="Disordered" evidence="1">
    <location>
        <begin position="57"/>
        <end position="86"/>
    </location>
</feature>
<dbReference type="Proteomes" id="UP000271241">
    <property type="component" value="Unassembled WGS sequence"/>
</dbReference>
<feature type="compositionally biased region" description="Basic and acidic residues" evidence="1">
    <location>
        <begin position="14"/>
        <end position="24"/>
    </location>
</feature>